<keyword evidence="4" id="KW-1185">Reference proteome</keyword>
<gene>
    <name evidence="3" type="primary">lub1_1</name>
    <name evidence="3" type="ORF">VNI00_009417</name>
</gene>
<evidence type="ECO:0000259" key="2">
    <source>
        <dbReference type="PROSITE" id="PS51396"/>
    </source>
</evidence>
<dbReference type="EMBL" id="JAYKXP010000035">
    <property type="protein sequence ID" value="KAK7040821.1"/>
    <property type="molecule type" value="Genomic_DNA"/>
</dbReference>
<dbReference type="InterPro" id="IPR011989">
    <property type="entry name" value="ARM-like"/>
</dbReference>
<organism evidence="3 4">
    <name type="scientific">Paramarasmius palmivorus</name>
    <dbReference type="NCBI Taxonomy" id="297713"/>
    <lineage>
        <taxon>Eukaryota</taxon>
        <taxon>Fungi</taxon>
        <taxon>Dikarya</taxon>
        <taxon>Basidiomycota</taxon>
        <taxon>Agaricomycotina</taxon>
        <taxon>Agaricomycetes</taxon>
        <taxon>Agaricomycetidae</taxon>
        <taxon>Agaricales</taxon>
        <taxon>Marasmiineae</taxon>
        <taxon>Marasmiaceae</taxon>
        <taxon>Paramarasmius</taxon>
    </lineage>
</organism>
<dbReference type="Gene3D" id="1.25.10.10">
    <property type="entry name" value="Leucine-rich Repeat Variant"/>
    <property type="match status" value="1"/>
</dbReference>
<accession>A0AAW0CP56</accession>
<evidence type="ECO:0000256" key="1">
    <source>
        <dbReference type="SAM" id="MobiDB-lite"/>
    </source>
</evidence>
<proteinExistence type="predicted"/>
<feature type="domain" description="PUL" evidence="2">
    <location>
        <begin position="81"/>
        <end position="365"/>
    </location>
</feature>
<feature type="region of interest" description="Disordered" evidence="1">
    <location>
        <begin position="1"/>
        <end position="76"/>
    </location>
</feature>
<sequence length="366" mass="39846">MLGASRYRGSGGSAPQPAGGSYSDPFTGASRYTGAPSAPTTASSTYQDPYTGASRYSGAPAQHSTSPTSPPAPSSSLVQLKLLPMSHASPFKQANVEGMRTKVFNFNDVLRNEISTSMSAMYPEEVSAIEGVFLYLGQVVSDPSTATQNTPDASSVEAILQVIERWPRDQRFPVIDLVRLLAGYCPGAFNAPGTKSRFLKVLVTAAEWDTPWTPPVPKARETNSYLMLRALANLYQDGSVYDKTFLGELLAVLDQPPYETFVLLQRRALATLLFNMSTSYLRTPFDIPQRNQHLALILRALQREKEDSETVYRTVAALGNMLYGMKANKALLSTTQSADIVSTLQSIPPAFKERVDALVKETASLL</sequence>
<dbReference type="Proteomes" id="UP001383192">
    <property type="component" value="Unassembled WGS sequence"/>
</dbReference>
<reference evidence="3 4" key="1">
    <citation type="submission" date="2024-01" db="EMBL/GenBank/DDBJ databases">
        <title>A draft genome for a cacao thread blight-causing isolate of Paramarasmius palmivorus.</title>
        <authorList>
            <person name="Baruah I.K."/>
            <person name="Bukari Y."/>
            <person name="Amoako-Attah I."/>
            <person name="Meinhardt L.W."/>
            <person name="Bailey B.A."/>
            <person name="Cohen S.P."/>
        </authorList>
    </citation>
    <scope>NUCLEOTIDE SEQUENCE [LARGE SCALE GENOMIC DNA]</scope>
    <source>
        <strain evidence="3 4">GH-12</strain>
    </source>
</reference>
<dbReference type="PROSITE" id="PS51396">
    <property type="entry name" value="PUL"/>
    <property type="match status" value="1"/>
</dbReference>
<feature type="compositionally biased region" description="Polar residues" evidence="1">
    <location>
        <begin position="38"/>
        <end position="48"/>
    </location>
</feature>
<dbReference type="AlphaFoldDB" id="A0AAW0CP56"/>
<feature type="compositionally biased region" description="Low complexity" evidence="1">
    <location>
        <begin position="1"/>
        <end position="23"/>
    </location>
</feature>
<dbReference type="InterPro" id="IPR013535">
    <property type="entry name" value="PUL_dom"/>
</dbReference>
<evidence type="ECO:0000313" key="3">
    <source>
        <dbReference type="EMBL" id="KAK7040821.1"/>
    </source>
</evidence>
<evidence type="ECO:0000313" key="4">
    <source>
        <dbReference type="Proteomes" id="UP001383192"/>
    </source>
</evidence>
<comment type="caution">
    <text evidence="3">The sequence shown here is derived from an EMBL/GenBank/DDBJ whole genome shotgun (WGS) entry which is preliminary data.</text>
</comment>
<protein>
    <submittedName>
        <fullName evidence="3">WD repeat protein Lub1</fullName>
    </submittedName>
</protein>
<name>A0AAW0CP56_9AGAR</name>
<dbReference type="Pfam" id="PF08324">
    <property type="entry name" value="PUL"/>
    <property type="match status" value="1"/>
</dbReference>